<gene>
    <name evidence="2" type="ORF">V6N12_035725</name>
</gene>
<dbReference type="Proteomes" id="UP001472677">
    <property type="component" value="Unassembled WGS sequence"/>
</dbReference>
<evidence type="ECO:0000313" key="2">
    <source>
        <dbReference type="EMBL" id="KAK8563579.1"/>
    </source>
</evidence>
<accession>A0ABR2ENJ7</accession>
<sequence length="113" mass="12484">MGHSRYVNRCIILETDSREVLFILNGSSLALVNFGLVRALKELLSREWCVQLQYIKRGSNGVTDKLATMSRGLSIGSSLFPSPPLAILLVRKDMSQSSMEVDNYVHLGKDLGG</sequence>
<feature type="domain" description="RNase H type-1" evidence="1">
    <location>
        <begin position="10"/>
        <end position="69"/>
    </location>
</feature>
<dbReference type="EMBL" id="JBBPBM010000011">
    <property type="protein sequence ID" value="KAK8563579.1"/>
    <property type="molecule type" value="Genomic_DNA"/>
</dbReference>
<name>A0ABR2ENJ7_9ROSI</name>
<organism evidence="2 3">
    <name type="scientific">Hibiscus sabdariffa</name>
    <name type="common">roselle</name>
    <dbReference type="NCBI Taxonomy" id="183260"/>
    <lineage>
        <taxon>Eukaryota</taxon>
        <taxon>Viridiplantae</taxon>
        <taxon>Streptophyta</taxon>
        <taxon>Embryophyta</taxon>
        <taxon>Tracheophyta</taxon>
        <taxon>Spermatophyta</taxon>
        <taxon>Magnoliopsida</taxon>
        <taxon>eudicotyledons</taxon>
        <taxon>Gunneridae</taxon>
        <taxon>Pentapetalae</taxon>
        <taxon>rosids</taxon>
        <taxon>malvids</taxon>
        <taxon>Malvales</taxon>
        <taxon>Malvaceae</taxon>
        <taxon>Malvoideae</taxon>
        <taxon>Hibiscus</taxon>
    </lineage>
</organism>
<dbReference type="InterPro" id="IPR002156">
    <property type="entry name" value="RNaseH_domain"/>
</dbReference>
<reference evidence="2 3" key="1">
    <citation type="journal article" date="2024" name="G3 (Bethesda)">
        <title>Genome assembly of Hibiscus sabdariffa L. provides insights into metabolisms of medicinal natural products.</title>
        <authorList>
            <person name="Kim T."/>
        </authorList>
    </citation>
    <scope>NUCLEOTIDE SEQUENCE [LARGE SCALE GENOMIC DNA]</scope>
    <source>
        <strain evidence="2">TK-2024</strain>
        <tissue evidence="2">Old leaves</tissue>
    </source>
</reference>
<proteinExistence type="predicted"/>
<dbReference type="Pfam" id="PF13456">
    <property type="entry name" value="RVT_3"/>
    <property type="match status" value="1"/>
</dbReference>
<comment type="caution">
    <text evidence="2">The sequence shown here is derived from an EMBL/GenBank/DDBJ whole genome shotgun (WGS) entry which is preliminary data.</text>
</comment>
<protein>
    <recommendedName>
        <fullName evidence="1">RNase H type-1 domain-containing protein</fullName>
    </recommendedName>
</protein>
<keyword evidence="3" id="KW-1185">Reference proteome</keyword>
<evidence type="ECO:0000259" key="1">
    <source>
        <dbReference type="Pfam" id="PF13456"/>
    </source>
</evidence>
<evidence type="ECO:0000313" key="3">
    <source>
        <dbReference type="Proteomes" id="UP001472677"/>
    </source>
</evidence>